<feature type="compositionally biased region" description="Low complexity" evidence="1">
    <location>
        <begin position="32"/>
        <end position="45"/>
    </location>
</feature>
<sequence>MVWKPEAGFQSGPCPPRPQAKAATGEKLTSPLQLQGNLSSLLQSN</sequence>
<reference evidence="2" key="1">
    <citation type="submission" date="2014-09" db="EMBL/GenBank/DDBJ databases">
        <authorList>
            <person name="Magalhaes I.L.F."/>
            <person name="Oliveira U."/>
            <person name="Santos F.R."/>
            <person name="Vidigal T.H.D.A."/>
            <person name="Brescovit A.D."/>
            <person name="Santos A.J."/>
        </authorList>
    </citation>
    <scope>NUCLEOTIDE SEQUENCE</scope>
    <source>
        <tissue evidence="2">Shoot tissue taken approximately 20 cm above the soil surface</tissue>
    </source>
</reference>
<feature type="region of interest" description="Disordered" evidence="1">
    <location>
        <begin position="1"/>
        <end position="45"/>
    </location>
</feature>
<proteinExistence type="predicted"/>
<organism evidence="2">
    <name type="scientific">Arundo donax</name>
    <name type="common">Giant reed</name>
    <name type="synonym">Donax arundinaceus</name>
    <dbReference type="NCBI Taxonomy" id="35708"/>
    <lineage>
        <taxon>Eukaryota</taxon>
        <taxon>Viridiplantae</taxon>
        <taxon>Streptophyta</taxon>
        <taxon>Embryophyta</taxon>
        <taxon>Tracheophyta</taxon>
        <taxon>Spermatophyta</taxon>
        <taxon>Magnoliopsida</taxon>
        <taxon>Liliopsida</taxon>
        <taxon>Poales</taxon>
        <taxon>Poaceae</taxon>
        <taxon>PACMAD clade</taxon>
        <taxon>Arundinoideae</taxon>
        <taxon>Arundineae</taxon>
        <taxon>Arundo</taxon>
    </lineage>
</organism>
<accession>A0A0A9BUE1</accession>
<dbReference type="EMBL" id="GBRH01230276">
    <property type="protein sequence ID" value="JAD67619.1"/>
    <property type="molecule type" value="Transcribed_RNA"/>
</dbReference>
<evidence type="ECO:0000256" key="1">
    <source>
        <dbReference type="SAM" id="MobiDB-lite"/>
    </source>
</evidence>
<reference evidence="2" key="2">
    <citation type="journal article" date="2015" name="Data Brief">
        <title>Shoot transcriptome of the giant reed, Arundo donax.</title>
        <authorList>
            <person name="Barrero R.A."/>
            <person name="Guerrero F.D."/>
            <person name="Moolhuijzen P."/>
            <person name="Goolsby J.A."/>
            <person name="Tidwell J."/>
            <person name="Bellgard S.E."/>
            <person name="Bellgard M.I."/>
        </authorList>
    </citation>
    <scope>NUCLEOTIDE SEQUENCE</scope>
    <source>
        <tissue evidence="2">Shoot tissue taken approximately 20 cm above the soil surface</tissue>
    </source>
</reference>
<name>A0A0A9BUE1_ARUDO</name>
<evidence type="ECO:0000313" key="2">
    <source>
        <dbReference type="EMBL" id="JAD67619.1"/>
    </source>
</evidence>
<protein>
    <submittedName>
        <fullName evidence="2">Uncharacterized protein</fullName>
    </submittedName>
</protein>
<dbReference type="AlphaFoldDB" id="A0A0A9BUE1"/>